<keyword evidence="4" id="KW-0963">Cytoplasm</keyword>
<dbReference type="InterPro" id="IPR027417">
    <property type="entry name" value="P-loop_NTPase"/>
</dbReference>
<dbReference type="Pfam" id="PF02367">
    <property type="entry name" value="TsaE"/>
    <property type="match status" value="1"/>
</dbReference>
<evidence type="ECO:0000256" key="2">
    <source>
        <dbReference type="ARBA" id="ARBA00007599"/>
    </source>
</evidence>
<dbReference type="PANTHER" id="PTHR33540:SF2">
    <property type="entry name" value="TRNA THREONYLCARBAMOYLADENOSINE BIOSYNTHESIS PROTEIN TSAE"/>
    <property type="match status" value="1"/>
</dbReference>
<evidence type="ECO:0000256" key="3">
    <source>
        <dbReference type="ARBA" id="ARBA00019010"/>
    </source>
</evidence>
<comment type="subcellular location">
    <subcellularLocation>
        <location evidence="1">Cytoplasm</location>
    </subcellularLocation>
</comment>
<dbReference type="InterPro" id="IPR003442">
    <property type="entry name" value="T6A_TsaE"/>
</dbReference>
<evidence type="ECO:0000256" key="4">
    <source>
        <dbReference type="ARBA" id="ARBA00022490"/>
    </source>
</evidence>
<evidence type="ECO:0000256" key="8">
    <source>
        <dbReference type="ARBA" id="ARBA00022840"/>
    </source>
</evidence>
<evidence type="ECO:0000256" key="9">
    <source>
        <dbReference type="ARBA" id="ARBA00022842"/>
    </source>
</evidence>
<dbReference type="GO" id="GO:0046872">
    <property type="term" value="F:metal ion binding"/>
    <property type="evidence" value="ECO:0007669"/>
    <property type="project" value="UniProtKB-KW"/>
</dbReference>
<evidence type="ECO:0000313" key="12">
    <source>
        <dbReference type="EMBL" id="MBB3931253.1"/>
    </source>
</evidence>
<dbReference type="InterPro" id="IPR012180">
    <property type="entry name" value="Bifunc_ATPase/PTrfase"/>
</dbReference>
<dbReference type="RefSeq" id="WP_183398911.1">
    <property type="nucleotide sequence ID" value="NZ_JACIDS010000003.1"/>
</dbReference>
<evidence type="ECO:0000256" key="1">
    <source>
        <dbReference type="ARBA" id="ARBA00004496"/>
    </source>
</evidence>
<dbReference type="Gene3D" id="3.40.50.300">
    <property type="entry name" value="P-loop containing nucleotide triphosphate hydrolases"/>
    <property type="match status" value="1"/>
</dbReference>
<evidence type="ECO:0000259" key="11">
    <source>
        <dbReference type="Pfam" id="PF01636"/>
    </source>
</evidence>
<dbReference type="GO" id="GO:0005524">
    <property type="term" value="F:ATP binding"/>
    <property type="evidence" value="ECO:0007669"/>
    <property type="project" value="UniProtKB-KW"/>
</dbReference>
<dbReference type="GO" id="GO:0002949">
    <property type="term" value="P:tRNA threonylcarbamoyladenosine modification"/>
    <property type="evidence" value="ECO:0007669"/>
    <property type="project" value="InterPro"/>
</dbReference>
<dbReference type="Gene3D" id="3.30.200.20">
    <property type="entry name" value="Phosphorylase Kinase, domain 1"/>
    <property type="match status" value="1"/>
</dbReference>
<dbReference type="EMBL" id="JACIDS010000003">
    <property type="protein sequence ID" value="MBB3931253.1"/>
    <property type="molecule type" value="Genomic_DNA"/>
</dbReference>
<evidence type="ECO:0000313" key="13">
    <source>
        <dbReference type="Proteomes" id="UP000553963"/>
    </source>
</evidence>
<gene>
    <name evidence="12" type="ORF">GGR25_002303</name>
</gene>
<dbReference type="InterPro" id="IPR002575">
    <property type="entry name" value="Aminoglycoside_PTrfase"/>
</dbReference>
<comment type="caution">
    <text evidence="12">The sequence shown here is derived from an EMBL/GenBank/DDBJ whole genome shotgun (WGS) entry which is preliminary data.</text>
</comment>
<dbReference type="SUPFAM" id="SSF52540">
    <property type="entry name" value="P-loop containing nucleoside triphosphate hydrolases"/>
    <property type="match status" value="1"/>
</dbReference>
<accession>A0A840APQ2</accession>
<dbReference type="AlphaFoldDB" id="A0A840APQ2"/>
<keyword evidence="9" id="KW-0460">Magnesium</keyword>
<organism evidence="12 13">
    <name type="scientific">Kaistia hirudinis</name>
    <dbReference type="NCBI Taxonomy" id="1293440"/>
    <lineage>
        <taxon>Bacteria</taxon>
        <taxon>Pseudomonadati</taxon>
        <taxon>Pseudomonadota</taxon>
        <taxon>Alphaproteobacteria</taxon>
        <taxon>Hyphomicrobiales</taxon>
        <taxon>Kaistiaceae</taxon>
        <taxon>Kaistia</taxon>
    </lineage>
</organism>
<dbReference type="Pfam" id="PF01636">
    <property type="entry name" value="APH"/>
    <property type="match status" value="1"/>
</dbReference>
<dbReference type="PIRSF" id="PIRSF036599">
    <property type="entry name" value="AtpPhos"/>
    <property type="match status" value="1"/>
</dbReference>
<dbReference type="Proteomes" id="UP000553963">
    <property type="component" value="Unassembled WGS sequence"/>
</dbReference>
<keyword evidence="8" id="KW-0067">ATP-binding</keyword>
<proteinExistence type="inferred from homology"/>
<dbReference type="PANTHER" id="PTHR33540">
    <property type="entry name" value="TRNA THREONYLCARBAMOYLADENOSINE BIOSYNTHESIS PROTEIN TSAE"/>
    <property type="match status" value="1"/>
</dbReference>
<evidence type="ECO:0000256" key="5">
    <source>
        <dbReference type="ARBA" id="ARBA00022694"/>
    </source>
</evidence>
<dbReference type="NCBIfam" id="TIGR00150">
    <property type="entry name" value="T6A_YjeE"/>
    <property type="match status" value="1"/>
</dbReference>
<feature type="domain" description="Aminoglycoside phosphotransferase" evidence="11">
    <location>
        <begin position="221"/>
        <end position="426"/>
    </location>
</feature>
<evidence type="ECO:0000256" key="10">
    <source>
        <dbReference type="ARBA" id="ARBA00032441"/>
    </source>
</evidence>
<dbReference type="InterPro" id="IPR011009">
    <property type="entry name" value="Kinase-like_dom_sf"/>
</dbReference>
<sequence length="510" mass="54764">MSAATVSLLLPDEAATRRLGEDIAAILKAGDLVLLEGGLGAGKSTLARALIRAIADDDALEVPSPTFTLVQSYPLRLAIAHLDLYRLGDPSELLELGLDEALLSGAALVEWPERGGDFIQGDALAIRLDDEGHGRRAILTMPDAWAGRIARTLAIRAFLDRSAWPGATRRHLQGDASTRAYERVTLSEDAGGHGSSAVLMNAPARQPGPPLPGGGTYDEVAHRATDVVPFVAMDLAIRAAGFSAPALLATDIEDGLLLLEDLGSEGIIRHGEPDFERYALAAEVLAELHATRRPSALPLPDGGTYRVPPFDAAAFAIEVDLLPRWYAPLVGVTLAADAEAAFAAIWRSLFARFDKAEKSWLLRDYHSPNLIYLPHRQGTARIGILDHQDAMIGASAYDVASLGQDVRIDIAPGFESALKARYIARRQALGPFDAEAFAAAYAISGAQRATKVLGGFARLASFGKPQYLRHIPRVWGYLRRNFEHAVLSDLALWYESHVPYDEAAAPSGSP</sequence>
<protein>
    <recommendedName>
        <fullName evidence="3">tRNA threonylcarbamoyladenosine biosynthesis protein TsaE</fullName>
    </recommendedName>
    <alternativeName>
        <fullName evidence="10">t(6)A37 threonylcarbamoyladenosine biosynthesis protein TsaE</fullName>
    </alternativeName>
</protein>
<dbReference type="GO" id="GO:0005737">
    <property type="term" value="C:cytoplasm"/>
    <property type="evidence" value="ECO:0007669"/>
    <property type="project" value="UniProtKB-SubCell"/>
</dbReference>
<dbReference type="Gene3D" id="3.90.1200.10">
    <property type="match status" value="1"/>
</dbReference>
<reference evidence="12 13" key="1">
    <citation type="submission" date="2020-08" db="EMBL/GenBank/DDBJ databases">
        <title>Genomic Encyclopedia of Type Strains, Phase IV (KMG-IV): sequencing the most valuable type-strain genomes for metagenomic binning, comparative biology and taxonomic classification.</title>
        <authorList>
            <person name="Goeker M."/>
        </authorList>
    </citation>
    <scope>NUCLEOTIDE SEQUENCE [LARGE SCALE GENOMIC DNA]</scope>
    <source>
        <strain evidence="12 13">DSM 25966</strain>
    </source>
</reference>
<keyword evidence="7" id="KW-0547">Nucleotide-binding</keyword>
<keyword evidence="6" id="KW-0479">Metal-binding</keyword>
<name>A0A840APQ2_9HYPH</name>
<comment type="similarity">
    <text evidence="2">Belongs to the TsaE family.</text>
</comment>
<evidence type="ECO:0000256" key="6">
    <source>
        <dbReference type="ARBA" id="ARBA00022723"/>
    </source>
</evidence>
<dbReference type="SUPFAM" id="SSF56112">
    <property type="entry name" value="Protein kinase-like (PK-like)"/>
    <property type="match status" value="1"/>
</dbReference>
<evidence type="ECO:0000256" key="7">
    <source>
        <dbReference type="ARBA" id="ARBA00022741"/>
    </source>
</evidence>
<keyword evidence="5" id="KW-0819">tRNA processing</keyword>
<keyword evidence="13" id="KW-1185">Reference proteome</keyword>